<reference evidence="1" key="1">
    <citation type="journal article" date="2009" name="Proc. Natl. Acad. Sci. U.S.A.">
        <title>Eukaryote-to-eukaryote gene transfer events revealed by the genome sequence of the wine yeast Saccharomyces cerevisiae EC1118.</title>
        <authorList>
            <person name="Novo M."/>
            <person name="Bigey F."/>
            <person name="Beyne E."/>
            <person name="Galeote V."/>
            <person name="Gavory F."/>
            <person name="Mallet S."/>
            <person name="Cambot B."/>
            <person name="Legras J.L."/>
            <person name="Wincker P."/>
            <person name="Casaregola S."/>
            <person name="Dequin S."/>
        </authorList>
    </citation>
    <scope>NUCLEOTIDE SEQUENCE [LARGE SCALE GENOMIC DNA]</scope>
    <source>
        <strain evidence="1">Lalvin EC1118</strain>
        <strain>Lalvin EC1118 / Prise de mousse</strain>
    </source>
</reference>
<evidence type="ECO:0000313" key="1">
    <source>
        <dbReference type="EMBL" id="CAY80194.1"/>
    </source>
</evidence>
<proteinExistence type="predicted"/>
<protein>
    <submittedName>
        <fullName evidence="1">EC1118_1H13_1618p</fullName>
    </submittedName>
</protein>
<organism evidence="1">
    <name type="scientific">Saccharomyces cerevisiae (strain Lalvin EC1118 / Prise de mousse)</name>
    <name type="common">Baker's yeast</name>
    <dbReference type="NCBI Taxonomy" id="643680"/>
    <lineage>
        <taxon>Eukaryota</taxon>
        <taxon>Fungi</taxon>
        <taxon>Dikarya</taxon>
        <taxon>Ascomycota</taxon>
        <taxon>Saccharomycotina</taxon>
        <taxon>Saccharomycetes</taxon>
        <taxon>Saccharomycetales</taxon>
        <taxon>Saccharomycetaceae</taxon>
        <taxon>Saccharomyces</taxon>
    </lineage>
</organism>
<name>C8Z9X8_YEAS8</name>
<dbReference type="AlphaFoldDB" id="C8Z9X8"/>
<gene>
    <name evidence="1" type="ORF">EC1118_1H13_1618g</name>
</gene>
<dbReference type="EMBL" id="FN393071">
    <property type="protein sequence ID" value="CAY80194.1"/>
    <property type="molecule type" value="Genomic_DNA"/>
</dbReference>
<accession>C8Z9X8</accession>
<sequence>MPPARIELATFALQVQRSTTKPRRLKIQLCCISK</sequence>
<dbReference type="HOGENOM" id="CLU_3377406_0_0_1"/>